<evidence type="ECO:0000259" key="2">
    <source>
        <dbReference type="PROSITE" id="PS51898"/>
    </source>
</evidence>
<dbReference type="KEGG" id="cceu:CBR64_20850"/>
<protein>
    <recommendedName>
        <fullName evidence="2">Tyr recombinase domain-containing protein</fullName>
    </recommendedName>
</protein>
<organism evidence="4 5">
    <name type="scientific">Cellulosimicrobium cellulans</name>
    <name type="common">Arthrobacter luteus</name>
    <dbReference type="NCBI Taxonomy" id="1710"/>
    <lineage>
        <taxon>Bacteria</taxon>
        <taxon>Bacillati</taxon>
        <taxon>Actinomycetota</taxon>
        <taxon>Actinomycetes</taxon>
        <taxon>Micrococcales</taxon>
        <taxon>Promicromonosporaceae</taxon>
        <taxon>Cellulosimicrobium</taxon>
    </lineage>
</organism>
<dbReference type="SUPFAM" id="SSF56349">
    <property type="entry name" value="DNA breaking-rejoining enzymes"/>
    <property type="match status" value="1"/>
</dbReference>
<dbReference type="GO" id="GO:0006310">
    <property type="term" value="P:DNA recombination"/>
    <property type="evidence" value="ECO:0007669"/>
    <property type="project" value="UniProtKB-KW"/>
</dbReference>
<dbReference type="InterPro" id="IPR050090">
    <property type="entry name" value="Tyrosine_recombinase_XerCD"/>
</dbReference>
<sequence>MRAAGRRPSTVRLHEHYLRCLARHAASPQVVTLGVLERALARPDWKPETRKSARSVFVGFCRWMHGMGYLEVDPSRMLRPVRVPEGVPRPIPEHVLERALGLADDRERLILLLGAHGGLRAGEIAVVNTRDLADDLLYVTGKGGKTRIVPLVDEELMHAIRRAQGWLFPGRTDGHLSPGHVSVLMARLLPDHWTAHTLRHRAGTVGYEATRDILAVGRFLGHSKPETTMRYVQLPPDALRAVARATSAA</sequence>
<evidence type="ECO:0000313" key="3">
    <source>
        <dbReference type="EMBL" id="ARU53521.1"/>
    </source>
</evidence>
<dbReference type="PANTHER" id="PTHR30349:SF64">
    <property type="entry name" value="PROPHAGE INTEGRASE INTD-RELATED"/>
    <property type="match status" value="1"/>
</dbReference>
<name>A0A1Y0I1M1_CELCE</name>
<reference evidence="4 5" key="1">
    <citation type="submission" date="2017-05" db="EMBL/GenBank/DDBJ databases">
        <authorList>
            <person name="Song R."/>
            <person name="Chenine A.L."/>
            <person name="Ruprecht R.M."/>
        </authorList>
    </citation>
    <scope>NUCLEOTIDE SEQUENCE [LARGE SCALE GENOMIC DNA]</scope>
    <source>
        <strain evidence="4 5">PSBB019</strain>
    </source>
</reference>
<evidence type="ECO:0000256" key="1">
    <source>
        <dbReference type="ARBA" id="ARBA00023172"/>
    </source>
</evidence>
<dbReference type="PROSITE" id="PS51898">
    <property type="entry name" value="TYR_RECOMBINASE"/>
    <property type="match status" value="1"/>
</dbReference>
<dbReference type="OrthoDB" id="1822491at2"/>
<evidence type="ECO:0000313" key="4">
    <source>
        <dbReference type="EMBL" id="ARU54109.1"/>
    </source>
</evidence>
<dbReference type="InterPro" id="IPR011010">
    <property type="entry name" value="DNA_brk_join_enz"/>
</dbReference>
<dbReference type="Gene3D" id="1.10.443.10">
    <property type="entry name" value="Intergrase catalytic core"/>
    <property type="match status" value="1"/>
</dbReference>
<proteinExistence type="predicted"/>
<evidence type="ECO:0000313" key="5">
    <source>
        <dbReference type="Proteomes" id="UP000196228"/>
    </source>
</evidence>
<dbReference type="EMBL" id="CP021383">
    <property type="protein sequence ID" value="ARU54109.1"/>
    <property type="molecule type" value="Genomic_DNA"/>
</dbReference>
<dbReference type="Proteomes" id="UP000196228">
    <property type="component" value="Chromosome"/>
</dbReference>
<accession>A0A1Y0I1M1</accession>
<dbReference type="EMBL" id="CP021383">
    <property type="protein sequence ID" value="ARU53521.1"/>
    <property type="molecule type" value="Genomic_DNA"/>
</dbReference>
<dbReference type="CDD" id="cd00397">
    <property type="entry name" value="DNA_BRE_C"/>
    <property type="match status" value="1"/>
</dbReference>
<dbReference type="InterPro" id="IPR002104">
    <property type="entry name" value="Integrase_catalytic"/>
</dbReference>
<dbReference type="AlphaFoldDB" id="A0A1Y0I1M1"/>
<dbReference type="GO" id="GO:0003677">
    <property type="term" value="F:DNA binding"/>
    <property type="evidence" value="ECO:0007669"/>
    <property type="project" value="InterPro"/>
</dbReference>
<dbReference type="Pfam" id="PF00589">
    <property type="entry name" value="Phage_integrase"/>
    <property type="match status" value="1"/>
</dbReference>
<dbReference type="GO" id="GO:0015074">
    <property type="term" value="P:DNA integration"/>
    <property type="evidence" value="ECO:0007669"/>
    <property type="project" value="InterPro"/>
</dbReference>
<dbReference type="InterPro" id="IPR013762">
    <property type="entry name" value="Integrase-like_cat_sf"/>
</dbReference>
<feature type="domain" description="Tyr recombinase" evidence="2">
    <location>
        <begin position="86"/>
        <end position="244"/>
    </location>
</feature>
<keyword evidence="1" id="KW-0233">DNA recombination</keyword>
<dbReference type="PANTHER" id="PTHR30349">
    <property type="entry name" value="PHAGE INTEGRASE-RELATED"/>
    <property type="match status" value="1"/>
</dbReference>
<gene>
    <name evidence="3" type="ORF">CBR64_00045</name>
    <name evidence="4" type="ORF">CBR64_20850</name>
</gene>
<dbReference type="KEGG" id="cceu:CBR64_00045"/>